<dbReference type="AlphaFoldDB" id="A0A518VF12"/>
<evidence type="ECO:0000313" key="1">
    <source>
        <dbReference type="EMBL" id="QDX95583.1"/>
    </source>
</evidence>
<evidence type="ECO:0000313" key="2">
    <source>
        <dbReference type="Proteomes" id="UP000319432"/>
    </source>
</evidence>
<protein>
    <submittedName>
        <fullName evidence="1">Uncharacterized protein</fullName>
    </submittedName>
</protein>
<gene>
    <name evidence="1" type="ORF">EEL30_26915</name>
</gene>
<dbReference type="EMBL" id="CP033464">
    <property type="protein sequence ID" value="QDX95583.1"/>
    <property type="molecule type" value="Genomic_DNA"/>
</dbReference>
<proteinExistence type="predicted"/>
<organism evidence="1 2">
    <name type="scientific">Brevibacillus laterosporus</name>
    <name type="common">Bacillus laterosporus</name>
    <dbReference type="NCBI Taxonomy" id="1465"/>
    <lineage>
        <taxon>Bacteria</taxon>
        <taxon>Bacillati</taxon>
        <taxon>Bacillota</taxon>
        <taxon>Bacilli</taxon>
        <taxon>Bacillales</taxon>
        <taxon>Paenibacillaceae</taxon>
        <taxon>Brevibacillus</taxon>
    </lineage>
</organism>
<sequence length="68" mass="7421">MKGCSGKAVFHPTIKTVGFQSAITVIKMVGRSTKKAHSSISKGIALNATIYIFQKDKQIKKHFINKAS</sequence>
<reference evidence="1 2" key="1">
    <citation type="submission" date="2018-11" db="EMBL/GenBank/DDBJ databases">
        <title>Phylogenetic determinants of toxin gene distribution in genomes of Brevibacillus laterosporus.</title>
        <authorList>
            <person name="Glare T.R."/>
            <person name="Durrant A."/>
            <person name="Berry C."/>
            <person name="Palma L."/>
            <person name="Ormskirk M."/>
            <person name="Cox M.O."/>
        </authorList>
    </citation>
    <scope>NUCLEOTIDE SEQUENCE [LARGE SCALE GENOMIC DNA]</scope>
    <source>
        <strain evidence="1 2">1821L</strain>
    </source>
</reference>
<keyword evidence="2" id="KW-1185">Reference proteome</keyword>
<accession>A0A518VF12</accession>
<name>A0A518VF12_BRELA</name>
<dbReference type="Proteomes" id="UP000319432">
    <property type="component" value="Chromosome"/>
</dbReference>